<organism evidence="3 4">
    <name type="scientific">Rhodococcus opacus</name>
    <name type="common">Nocardia opaca</name>
    <dbReference type="NCBI Taxonomy" id="37919"/>
    <lineage>
        <taxon>Bacteria</taxon>
        <taxon>Bacillati</taxon>
        <taxon>Actinomycetota</taxon>
        <taxon>Actinomycetes</taxon>
        <taxon>Mycobacteriales</taxon>
        <taxon>Nocardiaceae</taxon>
        <taxon>Rhodococcus</taxon>
    </lineage>
</organism>
<accession>A0A076ER06</accession>
<gene>
    <name evidence="3" type="ORF">EP51_29180</name>
</gene>
<reference evidence="3 4" key="1">
    <citation type="submission" date="2014-07" db="EMBL/GenBank/DDBJ databases">
        <title>Genome Sequence of Rhodococcus opacus Strain R7, a Biodegrader of Mono- and Polycyclic Aromatic Hydrocarbons.</title>
        <authorList>
            <person name="Di Gennaro P."/>
            <person name="Zampolli J."/>
            <person name="Presti I."/>
            <person name="Cappelletti M."/>
            <person name="D'Ursi P."/>
            <person name="Orro A."/>
            <person name="Mezzelani A."/>
            <person name="Milanesi L."/>
        </authorList>
    </citation>
    <scope>NUCLEOTIDE SEQUENCE [LARGE SCALE GENOMIC DNA]</scope>
    <source>
        <strain evidence="3 4">R7</strain>
    </source>
</reference>
<proteinExistence type="predicted"/>
<dbReference type="Proteomes" id="UP000028488">
    <property type="component" value="Chromosome"/>
</dbReference>
<dbReference type="SUPFAM" id="SSF51679">
    <property type="entry name" value="Bacterial luciferase-like"/>
    <property type="match status" value="1"/>
</dbReference>
<evidence type="ECO:0000313" key="4">
    <source>
        <dbReference type="Proteomes" id="UP000028488"/>
    </source>
</evidence>
<dbReference type="GO" id="GO:0016705">
    <property type="term" value="F:oxidoreductase activity, acting on paired donors, with incorporation or reduction of molecular oxygen"/>
    <property type="evidence" value="ECO:0007669"/>
    <property type="project" value="InterPro"/>
</dbReference>
<name>A0A076ER06_RHOOP</name>
<evidence type="ECO:0000256" key="1">
    <source>
        <dbReference type="ARBA" id="ARBA00023002"/>
    </source>
</evidence>
<dbReference type="EMBL" id="CP008947">
    <property type="protein sequence ID" value="AII08470.1"/>
    <property type="molecule type" value="Genomic_DNA"/>
</dbReference>
<dbReference type="AlphaFoldDB" id="A0A076ER06"/>
<dbReference type="eggNOG" id="COG2141">
    <property type="taxonomic scope" value="Bacteria"/>
</dbReference>
<evidence type="ECO:0000313" key="3">
    <source>
        <dbReference type="EMBL" id="AII08470.1"/>
    </source>
</evidence>
<protein>
    <submittedName>
        <fullName evidence="3">Oxidoreductase</fullName>
    </submittedName>
</protein>
<keyword evidence="1" id="KW-0560">Oxidoreductase</keyword>
<dbReference type="InterPro" id="IPR036661">
    <property type="entry name" value="Luciferase-like_sf"/>
</dbReference>
<feature type="domain" description="Luciferase-like" evidence="2">
    <location>
        <begin position="25"/>
        <end position="276"/>
    </location>
</feature>
<dbReference type="PANTHER" id="PTHR43244">
    <property type="match status" value="1"/>
</dbReference>
<dbReference type="RefSeq" id="WP_128641229.1">
    <property type="nucleotide sequence ID" value="NZ_CP008947.1"/>
</dbReference>
<dbReference type="InterPro" id="IPR011251">
    <property type="entry name" value="Luciferase-like_dom"/>
</dbReference>
<dbReference type="InterPro" id="IPR050564">
    <property type="entry name" value="F420-G6PD/mer"/>
</dbReference>
<evidence type="ECO:0000259" key="2">
    <source>
        <dbReference type="Pfam" id="PF00296"/>
    </source>
</evidence>
<dbReference type="Gene3D" id="3.20.20.30">
    <property type="entry name" value="Luciferase-like domain"/>
    <property type="match status" value="1"/>
</dbReference>
<sequence length="306" mass="32874">MSIRVGLSVTDALLVPKPADRRLLLDSAAEAGIDHITVGDHISFHGGTGFDGMVSATSVLSAHDTLSVIIGVYLLGLRHPMLAARQIATLSQIAPGRLVLGAGVGGEDRSEISNSGVDPSTRGRRLDETLDVLRAVLTGEEVTHHGEFFTLDRARILPMPQPQVPILIGGRGESAIRRTARYGDGWLGIFCTPRRFAETRTAILDAAAKENRAPDSFGVNVWCGLDTDAAVADRLVGEKMQALYQLPREKFRHLAPAGTPEQVAEWLNSFVEAGADNITLVPATTSMESAIEHTASVRSLLLDHHR</sequence>
<dbReference type="Pfam" id="PF00296">
    <property type="entry name" value="Bac_luciferase"/>
    <property type="match status" value="1"/>
</dbReference>
<dbReference type="PANTHER" id="PTHR43244:SF1">
    <property type="entry name" value="5,10-METHYLENETETRAHYDROMETHANOPTERIN REDUCTASE"/>
    <property type="match status" value="1"/>
</dbReference>